<sequence>MVKKRRRRNAGTPWRSIHRRVSEAALAAFVNPENTPRDSPYTN</sequence>
<dbReference type="KEGG" id="thg:TCELL_1031"/>
<organism evidence="1 2">
    <name type="scientific">Thermogladius calderae (strain DSM 22663 / VKM B-2946 / 1633)</name>
    <dbReference type="NCBI Taxonomy" id="1184251"/>
    <lineage>
        <taxon>Archaea</taxon>
        <taxon>Thermoproteota</taxon>
        <taxon>Thermoprotei</taxon>
        <taxon>Desulfurococcales</taxon>
        <taxon>Desulfurococcaceae</taxon>
        <taxon>Thermogladius</taxon>
    </lineage>
</organism>
<evidence type="ECO:0000313" key="1">
    <source>
        <dbReference type="EMBL" id="AFK51454.1"/>
    </source>
</evidence>
<accession>I3TFB6</accession>
<gene>
    <name evidence="1" type="ordered locus">TCELL_1031</name>
</gene>
<dbReference type="EMBL" id="CP003531">
    <property type="protein sequence ID" value="AFK51454.1"/>
    <property type="molecule type" value="Genomic_DNA"/>
</dbReference>
<dbReference type="HOGENOM" id="CLU_3228012_0_0_2"/>
<dbReference type="AlphaFoldDB" id="I3TFB6"/>
<evidence type="ECO:0000313" key="2">
    <source>
        <dbReference type="Proteomes" id="UP000005270"/>
    </source>
</evidence>
<keyword evidence="2" id="KW-1185">Reference proteome</keyword>
<reference evidence="1 2" key="1">
    <citation type="journal article" date="2012" name="J. Bacteriol.">
        <title>Complete genome sequence of the hyperthermophilic cellulolytic Crenarchaeon 'Thermogladius cellulolyticus' 1633.</title>
        <authorList>
            <person name="Mardanov A.V."/>
            <person name="Kochetkova T.V."/>
            <person name="Beletsky A.V."/>
            <person name="Bonch-Osmolovskaya E.A."/>
            <person name="Ravin N.V."/>
            <person name="Skryabin K.G."/>
        </authorList>
    </citation>
    <scope>NUCLEOTIDE SEQUENCE [LARGE SCALE GENOMIC DNA]</scope>
    <source>
        <strain evidence="2">DSM 22663 / VKM B-2946 / 1633</strain>
    </source>
</reference>
<proteinExistence type="predicted"/>
<dbReference type="InParanoid" id="I3TFB6"/>
<protein>
    <submittedName>
        <fullName evidence="1">Uncharacterized protein</fullName>
    </submittedName>
</protein>
<dbReference type="Proteomes" id="UP000005270">
    <property type="component" value="Chromosome"/>
</dbReference>
<name>I3TFB6_THEC1</name>